<feature type="domain" description="ABC transmembrane type-1" evidence="9">
    <location>
        <begin position="327"/>
        <end position="515"/>
    </location>
</feature>
<dbReference type="Pfam" id="PF00528">
    <property type="entry name" value="BPD_transp_1"/>
    <property type="match status" value="2"/>
</dbReference>
<feature type="transmembrane region" description="Helical" evidence="8">
    <location>
        <begin position="452"/>
        <end position="474"/>
    </location>
</feature>
<dbReference type="Gene3D" id="1.10.3720.10">
    <property type="entry name" value="MetI-like"/>
    <property type="match status" value="2"/>
</dbReference>
<keyword evidence="7 8" id="KW-0472">Membrane</keyword>
<reference evidence="11" key="1">
    <citation type="submission" date="2016-01" db="EMBL/GenBank/DDBJ databases">
        <authorList>
            <person name="Oliw E.H."/>
        </authorList>
    </citation>
    <scope>NUCLEOTIDE SEQUENCE</scope>
    <source>
        <strain evidence="11">1</strain>
    </source>
</reference>
<dbReference type="CDD" id="cd06261">
    <property type="entry name" value="TM_PBP2"/>
    <property type="match status" value="2"/>
</dbReference>
<proteinExistence type="inferred from homology"/>
<feature type="transmembrane region" description="Helical" evidence="8">
    <location>
        <begin position="86"/>
        <end position="107"/>
    </location>
</feature>
<keyword evidence="5 8" id="KW-0812">Transmembrane</keyword>
<feature type="transmembrane region" description="Helical" evidence="8">
    <location>
        <begin position="331"/>
        <end position="353"/>
    </location>
</feature>
<evidence type="ECO:0000313" key="10">
    <source>
        <dbReference type="EMBL" id="ASJ16860.1"/>
    </source>
</evidence>
<feature type="transmembrane region" description="Helical" evidence="8">
    <location>
        <begin position="50"/>
        <end position="74"/>
    </location>
</feature>
<dbReference type="GeneID" id="33322339"/>
<keyword evidence="13" id="KW-1185">Reference proteome</keyword>
<feature type="transmembrane region" description="Helical" evidence="8">
    <location>
        <begin position="225"/>
        <end position="244"/>
    </location>
</feature>
<accession>A0A160VTR2</accession>
<dbReference type="InterPro" id="IPR035906">
    <property type="entry name" value="MetI-like_sf"/>
</dbReference>
<dbReference type="KEGG" id="tch:CHITON_1561"/>
<evidence type="ECO:0000259" key="9">
    <source>
        <dbReference type="PROSITE" id="PS50928"/>
    </source>
</evidence>
<evidence type="ECO:0000256" key="6">
    <source>
        <dbReference type="ARBA" id="ARBA00022989"/>
    </source>
</evidence>
<dbReference type="PANTHER" id="PTHR43357">
    <property type="entry name" value="INNER MEMBRANE ABC TRANSPORTER PERMEASE PROTEIN YDCV"/>
    <property type="match status" value="1"/>
</dbReference>
<feature type="transmembrane region" description="Helical" evidence="8">
    <location>
        <begin position="119"/>
        <end position="138"/>
    </location>
</feature>
<protein>
    <submittedName>
        <fullName evidence="10 11">ABC transporter</fullName>
    </submittedName>
</protein>
<dbReference type="SUPFAM" id="SSF161098">
    <property type="entry name" value="MetI-like"/>
    <property type="match status" value="2"/>
</dbReference>
<evidence type="ECO:0000256" key="4">
    <source>
        <dbReference type="ARBA" id="ARBA00022519"/>
    </source>
</evidence>
<evidence type="ECO:0000313" key="13">
    <source>
        <dbReference type="Proteomes" id="UP000250189"/>
    </source>
</evidence>
<dbReference type="EMBL" id="CP015193">
    <property type="protein sequence ID" value="ASJ16860.1"/>
    <property type="molecule type" value="Genomic_DNA"/>
</dbReference>
<organism evidence="11 12">
    <name type="scientific">Thermococcus chitonophagus</name>
    <dbReference type="NCBI Taxonomy" id="54262"/>
    <lineage>
        <taxon>Archaea</taxon>
        <taxon>Methanobacteriati</taxon>
        <taxon>Methanobacteriota</taxon>
        <taxon>Thermococci</taxon>
        <taxon>Thermococcales</taxon>
        <taxon>Thermococcaceae</taxon>
        <taxon>Thermococcus</taxon>
    </lineage>
</organism>
<evidence type="ECO:0000256" key="7">
    <source>
        <dbReference type="ARBA" id="ARBA00023136"/>
    </source>
</evidence>
<feature type="transmembrane region" description="Helical" evidence="8">
    <location>
        <begin position="265"/>
        <end position="293"/>
    </location>
</feature>
<dbReference type="Proteomes" id="UP000250189">
    <property type="component" value="Chromosome"/>
</dbReference>
<feature type="transmembrane region" description="Helical" evidence="8">
    <location>
        <begin position="178"/>
        <end position="205"/>
    </location>
</feature>
<feature type="domain" description="ABC transmembrane type-1" evidence="9">
    <location>
        <begin position="48"/>
        <end position="243"/>
    </location>
</feature>
<evidence type="ECO:0000256" key="2">
    <source>
        <dbReference type="ARBA" id="ARBA00022448"/>
    </source>
</evidence>
<evidence type="ECO:0000313" key="11">
    <source>
        <dbReference type="EMBL" id="CUX78340.1"/>
    </source>
</evidence>
<keyword evidence="4" id="KW-0997">Cell inner membrane</keyword>
<dbReference type="RefSeq" id="WP_068578297.1">
    <property type="nucleotide sequence ID" value="NZ_CP015193.1"/>
</dbReference>
<dbReference type="PANTHER" id="PTHR43357:SF4">
    <property type="entry name" value="INNER MEMBRANE ABC TRANSPORTER PERMEASE PROTEIN YDCV"/>
    <property type="match status" value="1"/>
</dbReference>
<keyword evidence="3" id="KW-1003">Cell membrane</keyword>
<dbReference type="InterPro" id="IPR000515">
    <property type="entry name" value="MetI-like"/>
</dbReference>
<name>A0A160VTR2_9EURY</name>
<sequence length="523" mass="58024">MRRIILALPAFAFLLTFFYLPLLSIIGLGFDPKAIFQILSDSYHKRVISFTFAQALASTLLTLAIGLPGAYIFGKYDFPGKRVLKAVMTIPFVMPSVMVALGFILLFGKGGPFGELNILYSWKAIVLAHAFYNFPVVVRMVSALIERVNPSYEEVAMTLGARGFTLFRKVTLPLIMPGILASALLTFTFSFMSFSIPLILGGYRYATLEVDIFTSAIIMLDFKTASSLALLQILLSLVFMYLYLKALQLYAKREEQKVMRKPERITLRTALWVVPYFLLVSILILGPLIAVVYDSLFYTGSFSLEMYRRAFSQEYNPMFGTTVLRTIANSIFFGVLTVVISTLIALPLSYSLVKWRFKGKVIADALATLPLASSPVILGLGYLLIFRRTPLYGSWVIVALAHSIVAYPFVLRAVSSALVKIKQNLYEAALTLGANEERAFLKVELPLASKGIIVGAIFAFAMSIAELATTYMLARPEYTTLTLAIYKFISSRQFGPALALAVVLMAISGVSFALIERMGEEVW</sequence>
<dbReference type="OrthoDB" id="86208at2157"/>
<evidence type="ECO:0000256" key="3">
    <source>
        <dbReference type="ARBA" id="ARBA00022475"/>
    </source>
</evidence>
<comment type="subcellular location">
    <subcellularLocation>
        <location evidence="1">Cell inner membrane</location>
        <topology evidence="1">Multi-pass membrane protein</topology>
    </subcellularLocation>
    <subcellularLocation>
        <location evidence="8">Cell membrane</location>
        <topology evidence="8">Multi-pass membrane protein</topology>
    </subcellularLocation>
</comment>
<evidence type="ECO:0000256" key="5">
    <source>
        <dbReference type="ARBA" id="ARBA00022692"/>
    </source>
</evidence>
<dbReference type="GO" id="GO:0005886">
    <property type="term" value="C:plasma membrane"/>
    <property type="evidence" value="ECO:0007669"/>
    <property type="project" value="UniProtKB-SubCell"/>
</dbReference>
<feature type="transmembrane region" description="Helical" evidence="8">
    <location>
        <begin position="494"/>
        <end position="515"/>
    </location>
</feature>
<dbReference type="GO" id="GO:0055085">
    <property type="term" value="P:transmembrane transport"/>
    <property type="evidence" value="ECO:0007669"/>
    <property type="project" value="InterPro"/>
</dbReference>
<feature type="transmembrane region" description="Helical" evidence="8">
    <location>
        <begin position="365"/>
        <end position="386"/>
    </location>
</feature>
<keyword evidence="6 8" id="KW-1133">Transmembrane helix</keyword>
<reference evidence="12" key="2">
    <citation type="submission" date="2016-01" db="EMBL/GenBank/DDBJ databases">
        <authorList>
            <person name="Vorgias C.E."/>
        </authorList>
    </citation>
    <scope>NUCLEOTIDE SEQUENCE [LARGE SCALE GENOMIC DNA]</scope>
</reference>
<comment type="similarity">
    <text evidence="8">Belongs to the binding-protein-dependent transport system permease family.</text>
</comment>
<dbReference type="STRING" id="54262.CHITON_1561"/>
<reference evidence="10 13" key="3">
    <citation type="submission" date="2016-04" db="EMBL/GenBank/DDBJ databases">
        <title>Complete genome sequence of Thermococcus chitonophagus type strain GC74.</title>
        <authorList>
            <person name="Oger P.M."/>
        </authorList>
    </citation>
    <scope>NUCLEOTIDE SEQUENCE [LARGE SCALE GENOMIC DNA]</scope>
    <source>
        <strain evidence="10 13">GC74</strain>
    </source>
</reference>
<evidence type="ECO:0000256" key="1">
    <source>
        <dbReference type="ARBA" id="ARBA00004429"/>
    </source>
</evidence>
<evidence type="ECO:0000313" key="12">
    <source>
        <dbReference type="Proteomes" id="UP000093069"/>
    </source>
</evidence>
<dbReference type="PROSITE" id="PS50928">
    <property type="entry name" value="ABC_TM1"/>
    <property type="match status" value="2"/>
</dbReference>
<feature type="transmembrane region" description="Helical" evidence="8">
    <location>
        <begin position="392"/>
        <end position="414"/>
    </location>
</feature>
<keyword evidence="2 8" id="KW-0813">Transport</keyword>
<dbReference type="EMBL" id="LN999010">
    <property type="protein sequence ID" value="CUX78340.1"/>
    <property type="molecule type" value="Genomic_DNA"/>
</dbReference>
<feature type="transmembrane region" description="Helical" evidence="8">
    <location>
        <begin position="7"/>
        <end position="30"/>
    </location>
</feature>
<dbReference type="AlphaFoldDB" id="A0A160VTR2"/>
<gene>
    <name evidence="10" type="ORF">A3L04_07130</name>
    <name evidence="11" type="ORF">CHITON_1561</name>
</gene>
<dbReference type="Proteomes" id="UP000093069">
    <property type="component" value="Chromosome I"/>
</dbReference>
<evidence type="ECO:0000256" key="8">
    <source>
        <dbReference type="RuleBase" id="RU363032"/>
    </source>
</evidence>